<dbReference type="EMBL" id="JAUQTA010000001">
    <property type="protein sequence ID" value="MDO7867244.1"/>
    <property type="molecule type" value="Genomic_DNA"/>
</dbReference>
<dbReference type="Gene3D" id="2.30.110.10">
    <property type="entry name" value="Electron Transport, Fmn-binding Protein, Chain A"/>
    <property type="match status" value="1"/>
</dbReference>
<gene>
    <name evidence="1" type="ORF">Q5722_02575</name>
</gene>
<dbReference type="Proteomes" id="UP001233314">
    <property type="component" value="Unassembled WGS sequence"/>
</dbReference>
<accession>A0ABT9AXH0</accession>
<keyword evidence="2" id="KW-1185">Reference proteome</keyword>
<evidence type="ECO:0000313" key="2">
    <source>
        <dbReference type="Proteomes" id="UP001233314"/>
    </source>
</evidence>
<protein>
    <submittedName>
        <fullName evidence="1">Pyridoxamine 5'-phosphate oxidase family protein</fullName>
    </submittedName>
</protein>
<name>A0ABT9AXH0_9ACTN</name>
<organism evidence="1 2">
    <name type="scientific">Nocardioides jiangxiensis</name>
    <dbReference type="NCBI Taxonomy" id="3064524"/>
    <lineage>
        <taxon>Bacteria</taxon>
        <taxon>Bacillati</taxon>
        <taxon>Actinomycetota</taxon>
        <taxon>Actinomycetes</taxon>
        <taxon>Propionibacteriales</taxon>
        <taxon>Nocardioidaceae</taxon>
        <taxon>Nocardioides</taxon>
    </lineage>
</organism>
<dbReference type="RefSeq" id="WP_305026649.1">
    <property type="nucleotide sequence ID" value="NZ_JAUQTA010000001.1"/>
</dbReference>
<sequence length="136" mass="14807">MTTSHWFKAHVHELGTGECRDYLLNHVVGRIVLDDDQGPVAFPVNYALDGNDIVIAVSADGEIARHATGHPVAFEIDDIDPANEAGWSVVVRGVAEQAADLPQDPDGRPYPWAEGNRSHLLRIRPQSVSGRQLIPA</sequence>
<dbReference type="SUPFAM" id="SSF50475">
    <property type="entry name" value="FMN-binding split barrel"/>
    <property type="match status" value="1"/>
</dbReference>
<comment type="caution">
    <text evidence="1">The sequence shown here is derived from an EMBL/GenBank/DDBJ whole genome shotgun (WGS) entry which is preliminary data.</text>
</comment>
<dbReference type="InterPro" id="IPR024747">
    <property type="entry name" value="Pyridox_Oxase-rel"/>
</dbReference>
<proteinExistence type="predicted"/>
<reference evidence="1 2" key="1">
    <citation type="submission" date="2023-07" db="EMBL/GenBank/DDBJ databases">
        <title>Nocardioides sp. nov WY-20 isolated from soil.</title>
        <authorList>
            <person name="Liu B."/>
            <person name="Wan Y."/>
        </authorList>
    </citation>
    <scope>NUCLEOTIDE SEQUENCE [LARGE SCALE GENOMIC DNA]</scope>
    <source>
        <strain evidence="1 2">WY-20</strain>
    </source>
</reference>
<dbReference type="Pfam" id="PF12900">
    <property type="entry name" value="Pyridox_ox_2"/>
    <property type="match status" value="1"/>
</dbReference>
<evidence type="ECO:0000313" key="1">
    <source>
        <dbReference type="EMBL" id="MDO7867244.1"/>
    </source>
</evidence>
<dbReference type="InterPro" id="IPR012349">
    <property type="entry name" value="Split_barrel_FMN-bd"/>
</dbReference>